<name>A0A8S1TLB5_PAROT</name>
<dbReference type="EMBL" id="CAJJDP010000026">
    <property type="protein sequence ID" value="CAD8151956.1"/>
    <property type="molecule type" value="Genomic_DNA"/>
</dbReference>
<dbReference type="AlphaFoldDB" id="A0A8S1TLB5"/>
<keyword evidence="2" id="KW-1185">Reference proteome</keyword>
<comment type="caution">
    <text evidence="1">The sequence shown here is derived from an EMBL/GenBank/DDBJ whole genome shotgun (WGS) entry which is preliminary data.</text>
</comment>
<dbReference type="Proteomes" id="UP000683925">
    <property type="component" value="Unassembled WGS sequence"/>
</dbReference>
<sequence>MTLFYRELGKDTPGTSSYQKNSQYLRTNSLKMVKKNKEQEVEVEVEQDRQHKNPHKMKKFLEFLYLMQTNKNQLEISWQDNQVDEVIEKKKIDIINVNERFHKIPFTRTEQELRNSQ</sequence>
<proteinExistence type="predicted"/>
<protein>
    <submittedName>
        <fullName evidence="1">Uncharacterized protein</fullName>
    </submittedName>
</protein>
<evidence type="ECO:0000313" key="1">
    <source>
        <dbReference type="EMBL" id="CAD8151956.1"/>
    </source>
</evidence>
<organism evidence="1 2">
    <name type="scientific">Paramecium octaurelia</name>
    <dbReference type="NCBI Taxonomy" id="43137"/>
    <lineage>
        <taxon>Eukaryota</taxon>
        <taxon>Sar</taxon>
        <taxon>Alveolata</taxon>
        <taxon>Ciliophora</taxon>
        <taxon>Intramacronucleata</taxon>
        <taxon>Oligohymenophorea</taxon>
        <taxon>Peniculida</taxon>
        <taxon>Parameciidae</taxon>
        <taxon>Paramecium</taxon>
    </lineage>
</organism>
<reference evidence="1" key="1">
    <citation type="submission" date="2021-01" db="EMBL/GenBank/DDBJ databases">
        <authorList>
            <consortium name="Genoscope - CEA"/>
            <person name="William W."/>
        </authorList>
    </citation>
    <scope>NUCLEOTIDE SEQUENCE</scope>
</reference>
<accession>A0A8S1TLB5</accession>
<evidence type="ECO:0000313" key="2">
    <source>
        <dbReference type="Proteomes" id="UP000683925"/>
    </source>
</evidence>
<gene>
    <name evidence="1" type="ORF">POCTA_138.1.T0260007</name>
</gene>